<feature type="domain" description="HTH cro/C1-type" evidence="1">
    <location>
        <begin position="34"/>
        <end position="81"/>
    </location>
</feature>
<dbReference type="Gene3D" id="1.10.260.40">
    <property type="entry name" value="lambda repressor-like DNA-binding domains"/>
    <property type="match status" value="1"/>
</dbReference>
<reference evidence="2 3" key="1">
    <citation type="submission" date="2018-03" db="EMBL/GenBank/DDBJ databases">
        <title>Genomic Encyclopedia of Archaeal and Bacterial Type Strains, Phase II (KMG-II): from individual species to whole genera.</title>
        <authorList>
            <person name="Goeker M."/>
        </authorList>
    </citation>
    <scope>NUCLEOTIDE SEQUENCE [LARGE SCALE GENOMIC DNA]</scope>
    <source>
        <strain evidence="2 3">DSM 100065</strain>
    </source>
</reference>
<accession>A0A2T0ZW10</accession>
<dbReference type="AlphaFoldDB" id="A0A2T0ZW10"/>
<dbReference type="PANTHER" id="PTHR35010:SF2">
    <property type="entry name" value="BLL4672 PROTEIN"/>
    <property type="match status" value="1"/>
</dbReference>
<gene>
    <name evidence="2" type="ORF">CLV47_11646</name>
</gene>
<dbReference type="Pfam" id="PF13560">
    <property type="entry name" value="HTH_31"/>
    <property type="match status" value="1"/>
</dbReference>
<sequence length="282" mass="30928">MNRTELAHVLRRARGRLTPADVGLAAGGRRRVSGLRREEVAYLAGVSVDYVVRLEQARGPQPSTSVLSALARALQMSDDERDEFFHLAGSAPPLPGRISVVVRPSIQRLVERLSDLPVMVMSAKGDILAWNSLSAALVRDWSEVPVRERNIIWQQFLGDPDRIVFTPQERKVAMSQSVASLRACAARYPGDPGLAWLLAELHRRSPAFSELWESGATAPWRSFTKTFAHPSIGPITLDCDSMHLPDADQMVIVYSAGAGSGAAEALELLRVIGIQRMDSAER</sequence>
<proteinExistence type="predicted"/>
<comment type="caution">
    <text evidence="2">The sequence shown here is derived from an EMBL/GenBank/DDBJ whole genome shotgun (WGS) entry which is preliminary data.</text>
</comment>
<dbReference type="CDD" id="cd00093">
    <property type="entry name" value="HTH_XRE"/>
    <property type="match status" value="1"/>
</dbReference>
<keyword evidence="3" id="KW-1185">Reference proteome</keyword>
<evidence type="ECO:0000313" key="2">
    <source>
        <dbReference type="EMBL" id="PRZ40513.1"/>
    </source>
</evidence>
<dbReference type="Proteomes" id="UP000237752">
    <property type="component" value="Unassembled WGS sequence"/>
</dbReference>
<dbReference type="Pfam" id="PF17765">
    <property type="entry name" value="MLTR_LBD"/>
    <property type="match status" value="1"/>
</dbReference>
<dbReference type="PANTHER" id="PTHR35010">
    <property type="entry name" value="BLL4672 PROTEIN-RELATED"/>
    <property type="match status" value="1"/>
</dbReference>
<dbReference type="GO" id="GO:0003677">
    <property type="term" value="F:DNA binding"/>
    <property type="evidence" value="ECO:0007669"/>
    <property type="project" value="InterPro"/>
</dbReference>
<evidence type="ECO:0000313" key="3">
    <source>
        <dbReference type="Proteomes" id="UP000237752"/>
    </source>
</evidence>
<dbReference type="SMART" id="SM00530">
    <property type="entry name" value="HTH_XRE"/>
    <property type="match status" value="1"/>
</dbReference>
<dbReference type="PROSITE" id="PS50943">
    <property type="entry name" value="HTH_CROC1"/>
    <property type="match status" value="1"/>
</dbReference>
<evidence type="ECO:0000259" key="1">
    <source>
        <dbReference type="PROSITE" id="PS50943"/>
    </source>
</evidence>
<dbReference type="RefSeq" id="WP_106350148.1">
    <property type="nucleotide sequence ID" value="NZ_PVUE01000016.1"/>
</dbReference>
<dbReference type="EMBL" id="PVUE01000016">
    <property type="protein sequence ID" value="PRZ40513.1"/>
    <property type="molecule type" value="Genomic_DNA"/>
</dbReference>
<dbReference type="InterPro" id="IPR001387">
    <property type="entry name" value="Cro/C1-type_HTH"/>
</dbReference>
<organism evidence="2 3">
    <name type="scientific">Antricoccus suffuscus</name>
    <dbReference type="NCBI Taxonomy" id="1629062"/>
    <lineage>
        <taxon>Bacteria</taxon>
        <taxon>Bacillati</taxon>
        <taxon>Actinomycetota</taxon>
        <taxon>Actinomycetes</taxon>
        <taxon>Geodermatophilales</taxon>
        <taxon>Antricoccaceae</taxon>
        <taxon>Antricoccus</taxon>
    </lineage>
</organism>
<dbReference type="InterPro" id="IPR041413">
    <property type="entry name" value="MLTR_LBD"/>
</dbReference>
<dbReference type="SUPFAM" id="SSF47413">
    <property type="entry name" value="lambda repressor-like DNA-binding domains"/>
    <property type="match status" value="1"/>
</dbReference>
<dbReference type="OrthoDB" id="3518652at2"/>
<protein>
    <submittedName>
        <fullName evidence="2">Helix-turn-helix protein</fullName>
    </submittedName>
</protein>
<name>A0A2T0ZW10_9ACTN</name>
<dbReference type="Gene3D" id="3.30.450.180">
    <property type="match status" value="1"/>
</dbReference>
<dbReference type="InterPro" id="IPR010982">
    <property type="entry name" value="Lambda_DNA-bd_dom_sf"/>
</dbReference>